<evidence type="ECO:0000313" key="2">
    <source>
        <dbReference type="Proteomes" id="UP001196413"/>
    </source>
</evidence>
<evidence type="ECO:0000313" key="1">
    <source>
        <dbReference type="EMBL" id="KAJ1373257.1"/>
    </source>
</evidence>
<protein>
    <submittedName>
        <fullName evidence="1">Uncharacterized protein</fullName>
    </submittedName>
</protein>
<organism evidence="1 2">
    <name type="scientific">Parelaphostrongylus tenuis</name>
    <name type="common">Meningeal worm</name>
    <dbReference type="NCBI Taxonomy" id="148309"/>
    <lineage>
        <taxon>Eukaryota</taxon>
        <taxon>Metazoa</taxon>
        <taxon>Ecdysozoa</taxon>
        <taxon>Nematoda</taxon>
        <taxon>Chromadorea</taxon>
        <taxon>Rhabditida</taxon>
        <taxon>Rhabditina</taxon>
        <taxon>Rhabditomorpha</taxon>
        <taxon>Strongyloidea</taxon>
        <taxon>Metastrongylidae</taxon>
        <taxon>Parelaphostrongylus</taxon>
    </lineage>
</organism>
<dbReference type="EMBL" id="JAHQIW010007244">
    <property type="protein sequence ID" value="KAJ1373257.1"/>
    <property type="molecule type" value="Genomic_DNA"/>
</dbReference>
<gene>
    <name evidence="1" type="ORF">KIN20_035617</name>
</gene>
<dbReference type="Proteomes" id="UP001196413">
    <property type="component" value="Unassembled WGS sequence"/>
</dbReference>
<proteinExistence type="predicted"/>
<keyword evidence="2" id="KW-1185">Reference proteome</keyword>
<sequence length="118" mass="13263">MVKIEVNFLRTVNKTSQRQKPRAEVITRALRLPASGFTLPESLSAERSTLPFISNKFYEANWGLGLLITLASTDLQFGGTGALRIRSAQRLPLVKQEYTAWSFGCQLRRISTSVDYIV</sequence>
<reference evidence="1" key="1">
    <citation type="submission" date="2021-06" db="EMBL/GenBank/DDBJ databases">
        <title>Parelaphostrongylus tenuis whole genome reference sequence.</title>
        <authorList>
            <person name="Garwood T.J."/>
            <person name="Larsen P.A."/>
            <person name="Fountain-Jones N.M."/>
            <person name="Garbe J.R."/>
            <person name="Macchietto M.G."/>
            <person name="Kania S.A."/>
            <person name="Gerhold R.W."/>
            <person name="Richards J.E."/>
            <person name="Wolf T.M."/>
        </authorList>
    </citation>
    <scope>NUCLEOTIDE SEQUENCE</scope>
    <source>
        <strain evidence="1">MNPRO001-30</strain>
        <tissue evidence="1">Meninges</tissue>
    </source>
</reference>
<accession>A0AAD5RBP9</accession>
<dbReference type="AlphaFoldDB" id="A0AAD5RBP9"/>
<comment type="caution">
    <text evidence="1">The sequence shown here is derived from an EMBL/GenBank/DDBJ whole genome shotgun (WGS) entry which is preliminary data.</text>
</comment>
<name>A0AAD5RBP9_PARTN</name>